<feature type="domain" description="AB hydrolase-1" evidence="1">
    <location>
        <begin position="74"/>
        <end position="308"/>
    </location>
</feature>
<dbReference type="GO" id="GO:0046503">
    <property type="term" value="P:glycerolipid catabolic process"/>
    <property type="evidence" value="ECO:0007669"/>
    <property type="project" value="TreeGrafter"/>
</dbReference>
<dbReference type="InterPro" id="IPR000073">
    <property type="entry name" value="AB_hydrolase_1"/>
</dbReference>
<gene>
    <name evidence="2" type="ORF">DFH08DRAFT_39944</name>
</gene>
<keyword evidence="3" id="KW-1185">Reference proteome</keyword>
<evidence type="ECO:0000313" key="3">
    <source>
        <dbReference type="Proteomes" id="UP001218218"/>
    </source>
</evidence>
<sequence length="361" mass="39280">MPRISLETATGSENFAYTIATPTDTSTTNIVQGLPTVLFLHPVYVSSSIFHRGSRYEFREFTSQPCWVSAVYVDPRLRRFNLVAMDLRGHGWTTVKVEDTYGSEVAARDVLKLMEALQISTCHLVGVSMGASAALEIAIAAPEKVLSLFLVSPPPMKEPVESLEGRQEIANYLKEAGQHETVDHAAMGDALMGGLQFAYSNHNIETPLIKSLCTIGVAAAERNWIGENAALMHTVTVKYYLNQPQRTSSESLSAFARIRCPVSLVHGSEDIVYPPSCAEELLALLHAANIDATLHTLEGAPHFGNITHQNETHTLLYDFILANSSAADIPPAPTSVQSPFEAELGLHDYPADDSDSDTSVL</sequence>
<dbReference type="PANTHER" id="PTHR43433">
    <property type="entry name" value="HYDROLASE, ALPHA/BETA FOLD FAMILY PROTEIN"/>
    <property type="match status" value="1"/>
</dbReference>
<dbReference type="EMBL" id="JARIHO010000010">
    <property type="protein sequence ID" value="KAJ7354007.1"/>
    <property type="molecule type" value="Genomic_DNA"/>
</dbReference>
<dbReference type="InterPro" id="IPR050471">
    <property type="entry name" value="AB_hydrolase"/>
</dbReference>
<keyword evidence="2" id="KW-0378">Hydrolase</keyword>
<reference evidence="2" key="1">
    <citation type="submission" date="2023-03" db="EMBL/GenBank/DDBJ databases">
        <title>Massive genome expansion in bonnet fungi (Mycena s.s.) driven by repeated elements and novel gene families across ecological guilds.</title>
        <authorList>
            <consortium name="Lawrence Berkeley National Laboratory"/>
            <person name="Harder C.B."/>
            <person name="Miyauchi S."/>
            <person name="Viragh M."/>
            <person name="Kuo A."/>
            <person name="Thoen E."/>
            <person name="Andreopoulos B."/>
            <person name="Lu D."/>
            <person name="Skrede I."/>
            <person name="Drula E."/>
            <person name="Henrissat B."/>
            <person name="Morin E."/>
            <person name="Kohler A."/>
            <person name="Barry K."/>
            <person name="LaButti K."/>
            <person name="Morin E."/>
            <person name="Salamov A."/>
            <person name="Lipzen A."/>
            <person name="Mereny Z."/>
            <person name="Hegedus B."/>
            <person name="Baldrian P."/>
            <person name="Stursova M."/>
            <person name="Weitz H."/>
            <person name="Taylor A."/>
            <person name="Grigoriev I.V."/>
            <person name="Nagy L.G."/>
            <person name="Martin F."/>
            <person name="Kauserud H."/>
        </authorList>
    </citation>
    <scope>NUCLEOTIDE SEQUENCE</scope>
    <source>
        <strain evidence="2">CBHHK002</strain>
    </source>
</reference>
<dbReference type="PRINTS" id="PR00111">
    <property type="entry name" value="ABHYDROLASE"/>
</dbReference>
<proteinExistence type="predicted"/>
<dbReference type="GO" id="GO:0004806">
    <property type="term" value="F:triacylglycerol lipase activity"/>
    <property type="evidence" value="ECO:0007669"/>
    <property type="project" value="TreeGrafter"/>
</dbReference>
<evidence type="ECO:0000259" key="1">
    <source>
        <dbReference type="Pfam" id="PF00561"/>
    </source>
</evidence>
<dbReference type="InterPro" id="IPR029058">
    <property type="entry name" value="AB_hydrolase_fold"/>
</dbReference>
<dbReference type="Gene3D" id="3.40.50.1820">
    <property type="entry name" value="alpha/beta hydrolase"/>
    <property type="match status" value="1"/>
</dbReference>
<dbReference type="Proteomes" id="UP001218218">
    <property type="component" value="Unassembled WGS sequence"/>
</dbReference>
<name>A0AAD7ABR3_9AGAR</name>
<dbReference type="InterPro" id="IPR000639">
    <property type="entry name" value="Epox_hydrolase-like"/>
</dbReference>
<protein>
    <submittedName>
        <fullName evidence="2">Alpha/Beta hydrolase protein</fullName>
    </submittedName>
</protein>
<dbReference type="AlphaFoldDB" id="A0AAD7ABR3"/>
<dbReference type="Pfam" id="PF00561">
    <property type="entry name" value="Abhydrolase_1"/>
    <property type="match status" value="1"/>
</dbReference>
<accession>A0AAD7ABR3</accession>
<organism evidence="2 3">
    <name type="scientific">Mycena albidolilacea</name>
    <dbReference type="NCBI Taxonomy" id="1033008"/>
    <lineage>
        <taxon>Eukaryota</taxon>
        <taxon>Fungi</taxon>
        <taxon>Dikarya</taxon>
        <taxon>Basidiomycota</taxon>
        <taxon>Agaricomycotina</taxon>
        <taxon>Agaricomycetes</taxon>
        <taxon>Agaricomycetidae</taxon>
        <taxon>Agaricales</taxon>
        <taxon>Marasmiineae</taxon>
        <taxon>Mycenaceae</taxon>
        <taxon>Mycena</taxon>
    </lineage>
</organism>
<dbReference type="PRINTS" id="PR00412">
    <property type="entry name" value="EPOXHYDRLASE"/>
</dbReference>
<dbReference type="SUPFAM" id="SSF53474">
    <property type="entry name" value="alpha/beta-Hydrolases"/>
    <property type="match status" value="1"/>
</dbReference>
<evidence type="ECO:0000313" key="2">
    <source>
        <dbReference type="EMBL" id="KAJ7354007.1"/>
    </source>
</evidence>
<dbReference type="PANTHER" id="PTHR43433:SF5">
    <property type="entry name" value="AB HYDROLASE-1 DOMAIN-CONTAINING PROTEIN"/>
    <property type="match status" value="1"/>
</dbReference>
<comment type="caution">
    <text evidence="2">The sequence shown here is derived from an EMBL/GenBank/DDBJ whole genome shotgun (WGS) entry which is preliminary data.</text>
</comment>